<dbReference type="SUPFAM" id="SSF52283">
    <property type="entry name" value="Formate/glycerate dehydrogenase catalytic domain-like"/>
    <property type="match status" value="1"/>
</dbReference>
<dbReference type="Proteomes" id="UP001056834">
    <property type="component" value="Chromosome"/>
</dbReference>
<name>A0ABY4SUB8_9ENTR</name>
<dbReference type="InterPro" id="IPR029752">
    <property type="entry name" value="D-isomer_DH_CS1"/>
</dbReference>
<evidence type="ECO:0000256" key="2">
    <source>
        <dbReference type="ARBA" id="ARBA00023002"/>
    </source>
</evidence>
<dbReference type="PANTHER" id="PTHR42938">
    <property type="entry name" value="FORMATE DEHYDROGENASE 1"/>
    <property type="match status" value="1"/>
</dbReference>
<gene>
    <name evidence="5" type="primary">pdxB</name>
    <name evidence="9" type="ORF">M9405_02415</name>
</gene>
<feature type="domain" description="D-isomer specific 2-hydroxyacid dehydrogenase NAD-binding" evidence="7">
    <location>
        <begin position="114"/>
        <end position="256"/>
    </location>
</feature>
<feature type="binding site" evidence="5">
    <location>
        <position position="258"/>
    </location>
    <ligand>
        <name>substrate</name>
    </ligand>
</feature>
<comment type="subunit">
    <text evidence="5">Homodimer.</text>
</comment>
<feature type="domain" description="Erythronate-4-phosphate dehydrogenase dimerisation" evidence="8">
    <location>
        <begin position="294"/>
        <end position="370"/>
    </location>
</feature>
<dbReference type="EC" id="1.1.1.290" evidence="5"/>
<dbReference type="InterPro" id="IPR006139">
    <property type="entry name" value="D-isomer_2_OHA_DH_cat_dom"/>
</dbReference>
<comment type="pathway">
    <text evidence="5">Cofactor biosynthesis; pyridoxine 5'-phosphate biosynthesis; pyridoxine 5'-phosphate from D-erythrose 4-phosphate: step 2/5.</text>
</comment>
<dbReference type="InterPro" id="IPR036291">
    <property type="entry name" value="NAD(P)-bd_dom_sf"/>
</dbReference>
<dbReference type="InterPro" id="IPR029753">
    <property type="entry name" value="D-isomer_DH_CS"/>
</dbReference>
<dbReference type="Gene3D" id="3.40.50.720">
    <property type="entry name" value="NAD(P)-binding Rossmann-like Domain"/>
    <property type="match status" value="2"/>
</dbReference>
<comment type="similarity">
    <text evidence="5">Belongs to the D-isomer specific 2-hydroxyacid dehydrogenase family. PdxB subfamily.</text>
</comment>
<dbReference type="InterPro" id="IPR020921">
    <property type="entry name" value="Erythronate-4-P_DHase"/>
</dbReference>
<feature type="binding site" evidence="5">
    <location>
        <position position="66"/>
    </location>
    <ligand>
        <name>substrate</name>
    </ligand>
</feature>
<dbReference type="InterPro" id="IPR024531">
    <property type="entry name" value="Erythronate-4-P_DHase_dimer"/>
</dbReference>
<evidence type="ECO:0000259" key="8">
    <source>
        <dbReference type="Pfam" id="PF11890"/>
    </source>
</evidence>
<dbReference type="Pfam" id="PF11890">
    <property type="entry name" value="DUF3410"/>
    <property type="match status" value="1"/>
</dbReference>
<evidence type="ECO:0000259" key="6">
    <source>
        <dbReference type="Pfam" id="PF00389"/>
    </source>
</evidence>
<accession>A0ABY4SUB8</accession>
<feature type="active site" description="Proton donor" evidence="5">
    <location>
        <position position="254"/>
    </location>
</feature>
<evidence type="ECO:0000313" key="9">
    <source>
        <dbReference type="EMBL" id="URJ24984.1"/>
    </source>
</evidence>
<dbReference type="Pfam" id="PF00389">
    <property type="entry name" value="2-Hacid_dh"/>
    <property type="match status" value="1"/>
</dbReference>
<feature type="active site" evidence="5">
    <location>
        <position position="208"/>
    </location>
</feature>
<sequence>MRILADKHIPYINRLFGLHNIVKLCEGRSISNRDVKDVDILIVRSITQVNEILLNNSAIKFIGTVTSGIDHVDCNYLKDCGINFVYTPGSNAVAVVEYVFAALFWLASRDNFFLRDKVIGIVGVGNIGSLLNKRLCSFGVQTLLCDPPLEKLNTSESWKSFEKLVSEVDILTLHTPLIMEGYYPTWHMVDFDVLDALPDNSILINTCRGAVIDNSALLKILKNGKKLNVVLDVWESEPIVSVPLLSYVDLGTPHIAGYTIESKIRSIMRVYNEYCNFFGFSDLETENISVLGRSIIHDIQVKEKLDEILLNRLIKLIYNINYDDNMLRNFANVLGGFDRIRSCYASRREWSSLCVKTCVDCIYEMLIKLGFSVV</sequence>
<protein>
    <recommendedName>
        <fullName evidence="5">Erythronate-4-phosphate dehydrogenase</fullName>
        <ecNumber evidence="5">1.1.1.290</ecNumber>
    </recommendedName>
</protein>
<dbReference type="RefSeq" id="WP_250223115.1">
    <property type="nucleotide sequence ID" value="NZ_CP097762.1"/>
</dbReference>
<comment type="catalytic activity">
    <reaction evidence="5">
        <text>4-phospho-D-erythronate + NAD(+) = (R)-3-hydroxy-2-oxo-4-phosphooxybutanoate + NADH + H(+)</text>
        <dbReference type="Rhea" id="RHEA:18829"/>
        <dbReference type="ChEBI" id="CHEBI:15378"/>
        <dbReference type="ChEBI" id="CHEBI:57540"/>
        <dbReference type="ChEBI" id="CHEBI:57945"/>
        <dbReference type="ChEBI" id="CHEBI:58538"/>
        <dbReference type="ChEBI" id="CHEBI:58766"/>
        <dbReference type="EC" id="1.1.1.290"/>
    </reaction>
</comment>
<feature type="active site" evidence="5">
    <location>
        <position position="237"/>
    </location>
</feature>
<dbReference type="HAMAP" id="MF_01825">
    <property type="entry name" value="PdxB"/>
    <property type="match status" value="1"/>
</dbReference>
<dbReference type="PANTHER" id="PTHR42938:SF9">
    <property type="entry name" value="FORMATE DEHYDROGENASE 1"/>
    <property type="match status" value="1"/>
</dbReference>
<evidence type="ECO:0000256" key="1">
    <source>
        <dbReference type="ARBA" id="ARBA00022490"/>
    </source>
</evidence>
<feature type="binding site" evidence="5">
    <location>
        <position position="45"/>
    </location>
    <ligand>
        <name>substrate</name>
    </ligand>
</feature>
<comment type="subcellular location">
    <subcellularLocation>
        <location evidence="5">Cytoplasm</location>
    </subcellularLocation>
</comment>
<dbReference type="InterPro" id="IPR006140">
    <property type="entry name" value="D-isomer_DH_NAD-bd"/>
</dbReference>
<comment type="function">
    <text evidence="5">Catalyzes the oxidation of erythronate-4-phosphate to 3-hydroxy-2-oxo-4-phosphonooxybutanoate.</text>
</comment>
<reference evidence="9" key="1">
    <citation type="submission" date="2022-05" db="EMBL/GenBank/DDBJ databases">
        <title>Impact of host demography and evolutionary history on endosymbiont molecular evolution: a test in carpenter ants (Genus Camponotus) and their Blochmannia endosymbionts.</title>
        <authorList>
            <person name="Manthey J.D."/>
            <person name="Giron J.C."/>
            <person name="Hruska J.P."/>
        </authorList>
    </citation>
    <scope>NUCLEOTIDE SEQUENCE</scope>
    <source>
        <strain evidence="9">C-006</strain>
    </source>
</reference>
<evidence type="ECO:0000256" key="5">
    <source>
        <dbReference type="HAMAP-Rule" id="MF_01825"/>
    </source>
</evidence>
<proteinExistence type="inferred from homology"/>
<evidence type="ECO:0000313" key="10">
    <source>
        <dbReference type="Proteomes" id="UP001056834"/>
    </source>
</evidence>
<keyword evidence="1 5" id="KW-0963">Cytoplasm</keyword>
<feature type="binding site" evidence="5">
    <location>
        <position position="175"/>
    </location>
    <ligand>
        <name>NAD(+)</name>
        <dbReference type="ChEBI" id="CHEBI:57540"/>
    </ligand>
</feature>
<feature type="binding site" evidence="5">
    <location>
        <position position="232"/>
    </location>
    <ligand>
        <name>NAD(+)</name>
        <dbReference type="ChEBI" id="CHEBI:57540"/>
    </ligand>
</feature>
<feature type="binding site" evidence="5">
    <location>
        <position position="257"/>
    </location>
    <ligand>
        <name>NAD(+)</name>
        <dbReference type="ChEBI" id="CHEBI:57540"/>
    </ligand>
</feature>
<keyword evidence="3 5" id="KW-0520">NAD</keyword>
<dbReference type="SUPFAM" id="SSF51735">
    <property type="entry name" value="NAD(P)-binding Rossmann-fold domains"/>
    <property type="match status" value="1"/>
</dbReference>
<dbReference type="InterPro" id="IPR038251">
    <property type="entry name" value="PdxB_dimer_sf"/>
</dbReference>
<dbReference type="EMBL" id="CP097762">
    <property type="protein sequence ID" value="URJ24984.1"/>
    <property type="molecule type" value="Genomic_DNA"/>
</dbReference>
<dbReference type="Gene3D" id="3.30.1370.170">
    <property type="match status" value="1"/>
</dbReference>
<evidence type="ECO:0000256" key="3">
    <source>
        <dbReference type="ARBA" id="ARBA00023027"/>
    </source>
</evidence>
<keyword evidence="2 5" id="KW-0560">Oxidoreductase</keyword>
<dbReference type="PROSITE" id="PS00671">
    <property type="entry name" value="D_2_HYDROXYACID_DH_3"/>
    <property type="match status" value="1"/>
</dbReference>
<keyword evidence="10" id="KW-1185">Reference proteome</keyword>
<feature type="binding site" evidence="5">
    <location>
        <position position="146"/>
    </location>
    <ligand>
        <name>NAD(+)</name>
        <dbReference type="ChEBI" id="CHEBI:57540"/>
    </ligand>
</feature>
<dbReference type="CDD" id="cd12158">
    <property type="entry name" value="ErythrP_dh"/>
    <property type="match status" value="1"/>
</dbReference>
<keyword evidence="4 5" id="KW-0664">Pyridoxine biosynthesis</keyword>
<evidence type="ECO:0000256" key="4">
    <source>
        <dbReference type="ARBA" id="ARBA00023096"/>
    </source>
</evidence>
<dbReference type="Pfam" id="PF02826">
    <property type="entry name" value="2-Hacid_dh_C"/>
    <property type="match status" value="1"/>
</dbReference>
<evidence type="ECO:0000259" key="7">
    <source>
        <dbReference type="Pfam" id="PF02826"/>
    </source>
</evidence>
<feature type="domain" description="D-isomer specific 2-hydroxyacid dehydrogenase catalytic" evidence="6">
    <location>
        <begin position="33"/>
        <end position="278"/>
    </location>
</feature>
<comment type="caution">
    <text evidence="5">Lacks conserved residue(s) required for the propagation of feature annotation.</text>
</comment>
<organism evidence="9 10">
    <name type="scientific">Candidatus Blochmannia ocreatus</name>
    <name type="common">nom. nud.</name>
    <dbReference type="NCBI Taxonomy" id="251538"/>
    <lineage>
        <taxon>Bacteria</taxon>
        <taxon>Pseudomonadati</taxon>
        <taxon>Pseudomonadota</taxon>
        <taxon>Gammaproteobacteria</taxon>
        <taxon>Enterobacterales</taxon>
        <taxon>Enterobacteriaceae</taxon>
        <taxon>ant endosymbionts</taxon>
        <taxon>Candidatus Blochmanniella</taxon>
    </lineage>
</organism>
<dbReference type="PROSITE" id="PS00065">
    <property type="entry name" value="D_2_HYDROXYACID_DH_1"/>
    <property type="match status" value="1"/>
</dbReference>